<feature type="non-terminal residue" evidence="1">
    <location>
        <position position="28"/>
    </location>
</feature>
<proteinExistence type="predicted"/>
<evidence type="ECO:0000313" key="1">
    <source>
        <dbReference type="EMBL" id="SVE59758.1"/>
    </source>
</evidence>
<reference evidence="1" key="1">
    <citation type="submission" date="2018-05" db="EMBL/GenBank/DDBJ databases">
        <authorList>
            <person name="Lanie J.A."/>
            <person name="Ng W.-L."/>
            <person name="Kazmierczak K.M."/>
            <person name="Andrzejewski T.M."/>
            <person name="Davidsen T.M."/>
            <person name="Wayne K.J."/>
            <person name="Tettelin H."/>
            <person name="Glass J.I."/>
            <person name="Rusch D."/>
            <person name="Podicherti R."/>
            <person name="Tsui H.-C.T."/>
            <person name="Winkler M.E."/>
        </authorList>
    </citation>
    <scope>NUCLEOTIDE SEQUENCE</scope>
</reference>
<accession>A0A383EUJ7</accession>
<gene>
    <name evidence="1" type="ORF">METZ01_LOCUS512612</name>
</gene>
<sequence length="28" mass="3250">MPNRIVISETGGPDVLKYEKYNLKDKIK</sequence>
<name>A0A383EUJ7_9ZZZZ</name>
<dbReference type="EMBL" id="UINC01228448">
    <property type="protein sequence ID" value="SVE59758.1"/>
    <property type="molecule type" value="Genomic_DNA"/>
</dbReference>
<organism evidence="1">
    <name type="scientific">marine metagenome</name>
    <dbReference type="NCBI Taxonomy" id="408172"/>
    <lineage>
        <taxon>unclassified sequences</taxon>
        <taxon>metagenomes</taxon>
        <taxon>ecological metagenomes</taxon>
    </lineage>
</organism>
<dbReference type="AlphaFoldDB" id="A0A383EUJ7"/>
<protein>
    <submittedName>
        <fullName evidence="1">Uncharacterized protein</fullName>
    </submittedName>
</protein>